<accession>A0ABN7ZU76</accession>
<name>A0ABN7ZU76_9BURK</name>
<keyword evidence="1" id="KW-0732">Signal</keyword>
<gene>
    <name evidence="2" type="ORF">LMG23994_07031</name>
</gene>
<reference evidence="2 3" key="1">
    <citation type="submission" date="2021-08" db="EMBL/GenBank/DDBJ databases">
        <authorList>
            <person name="Peeters C."/>
        </authorList>
    </citation>
    <scope>NUCLEOTIDE SEQUENCE [LARGE SCALE GENOMIC DNA]</scope>
    <source>
        <strain evidence="2 3">LMG 23994</strain>
    </source>
</reference>
<protein>
    <recommendedName>
        <fullName evidence="4">Aspartate carbamoyltransferase</fullName>
    </recommendedName>
</protein>
<keyword evidence="3" id="KW-1185">Reference proteome</keyword>
<comment type="caution">
    <text evidence="2">The sequence shown here is derived from an EMBL/GenBank/DDBJ whole genome shotgun (WGS) entry which is preliminary data.</text>
</comment>
<evidence type="ECO:0000256" key="1">
    <source>
        <dbReference type="SAM" id="SignalP"/>
    </source>
</evidence>
<feature type="signal peptide" evidence="1">
    <location>
        <begin position="1"/>
        <end position="35"/>
    </location>
</feature>
<organism evidence="2 3">
    <name type="scientific">Cupriavidus pinatubonensis</name>
    <dbReference type="NCBI Taxonomy" id="248026"/>
    <lineage>
        <taxon>Bacteria</taxon>
        <taxon>Pseudomonadati</taxon>
        <taxon>Pseudomonadota</taxon>
        <taxon>Betaproteobacteria</taxon>
        <taxon>Burkholderiales</taxon>
        <taxon>Burkholderiaceae</taxon>
        <taxon>Cupriavidus</taxon>
    </lineage>
</organism>
<evidence type="ECO:0008006" key="4">
    <source>
        <dbReference type="Google" id="ProtNLM"/>
    </source>
</evidence>
<dbReference type="Proteomes" id="UP000701702">
    <property type="component" value="Unassembled WGS sequence"/>
</dbReference>
<sequence length="187" mass="20526">MTDMTQLHFLLRPEPIVKKLSICLTLVVFSSLPLAAQSADTQRQAEVAKLGADVMPFNLQATTHIFTKMKDGGTQRVIAKDESDAKQIRLVREHLQQIQKQFQEGDFSGPSHIHGNEMPGLAQLKAAKPGQISITYMDVEKGGQLSFRSKEPGLVSALHAWFDAQVSDHGADAMAGHTHHHSGHSQD</sequence>
<feature type="chain" id="PRO_5045626649" description="Aspartate carbamoyltransferase" evidence="1">
    <location>
        <begin position="36"/>
        <end position="187"/>
    </location>
</feature>
<evidence type="ECO:0000313" key="2">
    <source>
        <dbReference type="EMBL" id="CAG9187586.1"/>
    </source>
</evidence>
<dbReference type="EMBL" id="CAJZAF010000082">
    <property type="protein sequence ID" value="CAG9187586.1"/>
    <property type="molecule type" value="Genomic_DNA"/>
</dbReference>
<proteinExistence type="predicted"/>
<dbReference type="RefSeq" id="WP_224011013.1">
    <property type="nucleotide sequence ID" value="NZ_CAJZAF010000082.1"/>
</dbReference>
<evidence type="ECO:0000313" key="3">
    <source>
        <dbReference type="Proteomes" id="UP000701702"/>
    </source>
</evidence>